<gene>
    <name evidence="5" type="ORF">PHJA_001619000</name>
</gene>
<protein>
    <submittedName>
        <fullName evidence="5">Uncharacterized protein</fullName>
    </submittedName>
</protein>
<evidence type="ECO:0000313" key="5">
    <source>
        <dbReference type="EMBL" id="GFP94746.1"/>
    </source>
</evidence>
<feature type="region of interest" description="Disordered" evidence="4">
    <location>
        <begin position="12"/>
        <end position="54"/>
    </location>
</feature>
<dbReference type="PANTHER" id="PTHR33388">
    <property type="entry name" value="OS01G0212500 PROTEIN"/>
    <property type="match status" value="1"/>
</dbReference>
<accession>A0A830C6I8</accession>
<feature type="region of interest" description="Disordered" evidence="4">
    <location>
        <begin position="160"/>
        <end position="194"/>
    </location>
</feature>
<keyword evidence="2" id="KW-0805">Transcription regulation</keyword>
<keyword evidence="6" id="KW-1185">Reference proteome</keyword>
<proteinExistence type="predicted"/>
<evidence type="ECO:0000256" key="2">
    <source>
        <dbReference type="ARBA" id="ARBA00023015"/>
    </source>
</evidence>
<sequence length="194" mass="21475">MGSNNYYGEANININIGNNNNHERGSIASSSSSSSSRKGKKGSSDKPKQPQRGLGVAQLEKIRLHSQLAPNFPSYHPSTFNHLQEEMTPQTPYSSSFYSSSSSPNSYGYGVMMGLPEINKTNIRYGDTQSNSIARWNPSGMGTQHFMEPIMTRPFFEPIVEGSSQKQNKMDWNGGQVPDSSSSEEIDLELRLSR</sequence>
<dbReference type="InterPro" id="IPR040356">
    <property type="entry name" value="SPEAR"/>
</dbReference>
<dbReference type="AlphaFoldDB" id="A0A830C6I8"/>
<comment type="caution">
    <text evidence="5">The sequence shown here is derived from an EMBL/GenBank/DDBJ whole genome shotgun (WGS) entry which is preliminary data.</text>
</comment>
<feature type="compositionally biased region" description="Low complexity" evidence="4">
    <location>
        <begin position="12"/>
        <end position="36"/>
    </location>
</feature>
<evidence type="ECO:0000256" key="3">
    <source>
        <dbReference type="ARBA" id="ARBA00023163"/>
    </source>
</evidence>
<dbReference type="OrthoDB" id="653455at2759"/>
<keyword evidence="1" id="KW-0678">Repressor</keyword>
<dbReference type="GO" id="GO:0003700">
    <property type="term" value="F:DNA-binding transcription factor activity"/>
    <property type="evidence" value="ECO:0007669"/>
    <property type="project" value="InterPro"/>
</dbReference>
<organism evidence="5 6">
    <name type="scientific">Phtheirospermum japonicum</name>
    <dbReference type="NCBI Taxonomy" id="374723"/>
    <lineage>
        <taxon>Eukaryota</taxon>
        <taxon>Viridiplantae</taxon>
        <taxon>Streptophyta</taxon>
        <taxon>Embryophyta</taxon>
        <taxon>Tracheophyta</taxon>
        <taxon>Spermatophyta</taxon>
        <taxon>Magnoliopsida</taxon>
        <taxon>eudicotyledons</taxon>
        <taxon>Gunneridae</taxon>
        <taxon>Pentapetalae</taxon>
        <taxon>asterids</taxon>
        <taxon>lamiids</taxon>
        <taxon>Lamiales</taxon>
        <taxon>Orobanchaceae</taxon>
        <taxon>Orobanchaceae incertae sedis</taxon>
        <taxon>Phtheirospermum</taxon>
    </lineage>
</organism>
<evidence type="ECO:0000256" key="1">
    <source>
        <dbReference type="ARBA" id="ARBA00022491"/>
    </source>
</evidence>
<evidence type="ECO:0000313" key="6">
    <source>
        <dbReference type="Proteomes" id="UP000653305"/>
    </source>
</evidence>
<dbReference type="Proteomes" id="UP000653305">
    <property type="component" value="Unassembled WGS sequence"/>
</dbReference>
<keyword evidence="3" id="KW-0804">Transcription</keyword>
<dbReference type="EMBL" id="BMAC01000362">
    <property type="protein sequence ID" value="GFP94746.1"/>
    <property type="molecule type" value="Genomic_DNA"/>
</dbReference>
<name>A0A830C6I8_9LAMI</name>
<reference evidence="5" key="1">
    <citation type="submission" date="2020-07" db="EMBL/GenBank/DDBJ databases">
        <title>Ethylene signaling mediates host invasion by parasitic plants.</title>
        <authorList>
            <person name="Yoshida S."/>
        </authorList>
    </citation>
    <scope>NUCLEOTIDE SEQUENCE</scope>
    <source>
        <strain evidence="5">Okayama</strain>
    </source>
</reference>
<dbReference type="PANTHER" id="PTHR33388:SF18">
    <property type="entry name" value="PROTEIN SPEAR1"/>
    <property type="match status" value="1"/>
</dbReference>
<evidence type="ECO:0000256" key="4">
    <source>
        <dbReference type="SAM" id="MobiDB-lite"/>
    </source>
</evidence>